<evidence type="ECO:0000256" key="7">
    <source>
        <dbReference type="SAM" id="Phobius"/>
    </source>
</evidence>
<dbReference type="Pfam" id="PF02470">
    <property type="entry name" value="MlaD"/>
    <property type="match status" value="2"/>
</dbReference>
<feature type="domain" description="Mce/MlaD" evidence="8">
    <location>
        <begin position="301"/>
        <end position="398"/>
    </location>
</feature>
<accession>A0A7V2WLW6</accession>
<organism evidence="9">
    <name type="scientific">Nitratifractor salsuginis</name>
    <dbReference type="NCBI Taxonomy" id="269261"/>
    <lineage>
        <taxon>Bacteria</taxon>
        <taxon>Pseudomonadati</taxon>
        <taxon>Campylobacterota</taxon>
        <taxon>Epsilonproteobacteria</taxon>
        <taxon>Campylobacterales</taxon>
        <taxon>Sulfurovaceae</taxon>
        <taxon>Nitratifractor</taxon>
    </lineage>
</organism>
<dbReference type="PANTHER" id="PTHR30462:SF0">
    <property type="entry name" value="INTERMEMBRANE TRANSPORT PROTEIN YEBT"/>
    <property type="match status" value="1"/>
</dbReference>
<keyword evidence="6 7" id="KW-0472">Membrane</keyword>
<dbReference type="Proteomes" id="UP000885722">
    <property type="component" value="Unassembled WGS sequence"/>
</dbReference>
<evidence type="ECO:0000256" key="6">
    <source>
        <dbReference type="ARBA" id="ARBA00023136"/>
    </source>
</evidence>
<feature type="domain" description="Mce/MlaD" evidence="8">
    <location>
        <begin position="53"/>
        <end position="143"/>
    </location>
</feature>
<reference evidence="9" key="1">
    <citation type="journal article" date="2020" name="mSystems">
        <title>Genome- and Community-Level Interaction Insights into Carbon Utilization and Element Cycling Functions of Hydrothermarchaeota in Hydrothermal Sediment.</title>
        <authorList>
            <person name="Zhou Z."/>
            <person name="Liu Y."/>
            <person name="Xu W."/>
            <person name="Pan J."/>
            <person name="Luo Z.H."/>
            <person name="Li M."/>
        </authorList>
    </citation>
    <scope>NUCLEOTIDE SEQUENCE [LARGE SCALE GENOMIC DNA]</scope>
    <source>
        <strain evidence="9">HyVt-513</strain>
    </source>
</reference>
<keyword evidence="4 7" id="KW-0812">Transmembrane</keyword>
<dbReference type="AlphaFoldDB" id="A0A7V2WLW6"/>
<evidence type="ECO:0000256" key="3">
    <source>
        <dbReference type="ARBA" id="ARBA00022519"/>
    </source>
</evidence>
<gene>
    <name evidence="9" type="ORF">ENJ74_02035</name>
</gene>
<dbReference type="GO" id="GO:0005886">
    <property type="term" value="C:plasma membrane"/>
    <property type="evidence" value="ECO:0007669"/>
    <property type="project" value="UniProtKB-SubCell"/>
</dbReference>
<feature type="transmembrane region" description="Helical" evidence="7">
    <location>
        <begin position="26"/>
        <end position="46"/>
    </location>
</feature>
<protein>
    <submittedName>
        <fullName evidence="9">MCE family protein</fullName>
    </submittedName>
</protein>
<sequence>MPEDPVIHPPGEEYVKEAIWSSRRRHFSAVWIVPIVALIIGAVLIYKSISQKGPTIQITFQSAEGIEAGKSVVKYKDIKVGKVTDIRFNEDLKSVVVTAELNREMKHYLSEKTRFWIVHARLTADSIEGLDTLLSGSYIGMDPQPGKEQLRRFKGLENPPVILDNLKGKTFILEAEDRGSLQIGSPVYYKKLKAGKVIGSHLSADGRRVFIDVFIREPYSRLVTDATRFWDASGIDATIGPDGVEIRTASLTAILSGGISFGNFEVFGEGKPVKDKHHFILFKNIKLAKKITYNRELFFWVYFQDSIRGLKEGAPVEFRGVKVGEVVSFFLIGDAKTAEFHIPVLIKIEPGRFTIQGRKKNAGNNVDEEVFRALIAKGLRAQLQSSNLLTGALLVNLDFFPDAEKVEPEKKNGLYVFPSVPGTIESLKSNLQTILQQVATIPFKDIGEKVDTLLEKLDATTMPQFNQSMEQINTKLLPSFLKLIENGNASVEEMRRNYLDTNADIHRNMLKLLDEITRTSHSIRQLTDYLNRHPESLIRGR</sequence>
<dbReference type="InterPro" id="IPR003399">
    <property type="entry name" value="Mce/MlaD"/>
</dbReference>
<dbReference type="EMBL" id="DRNO01000137">
    <property type="protein sequence ID" value="HFC03629.1"/>
    <property type="molecule type" value="Genomic_DNA"/>
</dbReference>
<evidence type="ECO:0000256" key="5">
    <source>
        <dbReference type="ARBA" id="ARBA00022989"/>
    </source>
</evidence>
<dbReference type="PANTHER" id="PTHR30462">
    <property type="entry name" value="INTERMEMBRANE TRANSPORT PROTEIN PQIB-RELATED"/>
    <property type="match status" value="1"/>
</dbReference>
<evidence type="ECO:0000256" key="4">
    <source>
        <dbReference type="ARBA" id="ARBA00022692"/>
    </source>
</evidence>
<evidence type="ECO:0000313" key="9">
    <source>
        <dbReference type="EMBL" id="HFC03629.1"/>
    </source>
</evidence>
<comment type="subcellular location">
    <subcellularLocation>
        <location evidence="1">Cell inner membrane</location>
    </subcellularLocation>
</comment>
<evidence type="ECO:0000256" key="1">
    <source>
        <dbReference type="ARBA" id="ARBA00004533"/>
    </source>
</evidence>
<name>A0A7V2WLW6_9BACT</name>
<keyword evidence="3" id="KW-0997">Cell inner membrane</keyword>
<proteinExistence type="predicted"/>
<dbReference type="InterPro" id="IPR051800">
    <property type="entry name" value="PqiA-PqiB_transport"/>
</dbReference>
<evidence type="ECO:0000256" key="2">
    <source>
        <dbReference type="ARBA" id="ARBA00022475"/>
    </source>
</evidence>
<keyword evidence="2" id="KW-1003">Cell membrane</keyword>
<evidence type="ECO:0000259" key="8">
    <source>
        <dbReference type="Pfam" id="PF02470"/>
    </source>
</evidence>
<comment type="caution">
    <text evidence="9">The sequence shown here is derived from an EMBL/GenBank/DDBJ whole genome shotgun (WGS) entry which is preliminary data.</text>
</comment>
<keyword evidence="5 7" id="KW-1133">Transmembrane helix</keyword>